<dbReference type="GO" id="GO:0031591">
    <property type="term" value="P:wybutosine biosynthetic process"/>
    <property type="evidence" value="ECO:0007669"/>
    <property type="project" value="TreeGrafter"/>
</dbReference>
<comment type="catalytic activity">
    <reaction evidence="1">
        <text>7-[(3S)-3-amino-3-carboxypropyl]wyosine(37) in tRNA(Phe) + S-adenosyl-L-methionine = 7-[(3S)-(3-amino-3-methoxycarbonyl)propyl]wyosine(37) in tRNA(Phe) + S-adenosyl-L-homocysteine</text>
        <dbReference type="Rhea" id="RHEA:36903"/>
        <dbReference type="Rhea" id="RHEA-COMP:10379"/>
        <dbReference type="Rhea" id="RHEA-COMP:11844"/>
        <dbReference type="ChEBI" id="CHEBI:57856"/>
        <dbReference type="ChEBI" id="CHEBI:59789"/>
        <dbReference type="ChEBI" id="CHEBI:73543"/>
        <dbReference type="ChEBI" id="CHEBI:74275"/>
        <dbReference type="EC" id="2.1.1.290"/>
    </reaction>
</comment>
<gene>
    <name evidence="18" type="ORF">PV07_10648</name>
</gene>
<name>A0A0D2AJC0_9EURO</name>
<feature type="domain" description="JmjC" evidence="17">
    <location>
        <begin position="849"/>
        <end position="1015"/>
    </location>
</feature>
<feature type="region of interest" description="Disordered" evidence="16">
    <location>
        <begin position="987"/>
        <end position="1014"/>
    </location>
</feature>
<protein>
    <recommendedName>
        <fullName evidence="6">tRNA wybutosine-synthesizing protein 4</fullName>
        <ecNumber evidence="5">2.1.1.290</ecNumber>
        <ecNumber evidence="4">2.3.1.231</ecNumber>
    </recommendedName>
    <alternativeName>
        <fullName evidence="13">Leucine carboxyl methyltransferase 2</fullName>
    </alternativeName>
    <alternativeName>
        <fullName evidence="14">tRNA(Phe) (7-(3-amino-3-(methoxycarbonyl)propyl)wyosine(37)-N)-methoxycarbonyltransferase</fullName>
    </alternativeName>
    <alternativeName>
        <fullName evidence="12">tRNA(Phe) (7-(3-amino-3-carboxypropyl)wyosine(37)-O)-methyltransferase</fullName>
    </alternativeName>
</protein>
<keyword evidence="7" id="KW-0489">Methyltransferase</keyword>
<evidence type="ECO:0000256" key="8">
    <source>
        <dbReference type="ARBA" id="ARBA00022679"/>
    </source>
</evidence>
<dbReference type="AlphaFoldDB" id="A0A0D2AJC0"/>
<dbReference type="Gene3D" id="2.120.10.80">
    <property type="entry name" value="Kelch-type beta propeller"/>
    <property type="match status" value="1"/>
</dbReference>
<evidence type="ECO:0000256" key="7">
    <source>
        <dbReference type="ARBA" id="ARBA00022603"/>
    </source>
</evidence>
<dbReference type="PANTHER" id="PTHR46529:SF1">
    <property type="entry name" value="TRNA WYBUTOSINE-SYNTHESIZING PROTEIN 4"/>
    <property type="match status" value="1"/>
</dbReference>
<evidence type="ECO:0000256" key="6">
    <source>
        <dbReference type="ARBA" id="ARBA00018045"/>
    </source>
</evidence>
<dbReference type="SUPFAM" id="SSF51197">
    <property type="entry name" value="Clavaminate synthase-like"/>
    <property type="match status" value="1"/>
</dbReference>
<comment type="function">
    <text evidence="11">Probable S-adenosyl-L-methionine-dependent methyltransferase that acts as a component of the wybutosine biosynthesis pathway. Wybutosine is a hyper modified guanosine with a tricyclic base found at the 3'-position adjacent to the anticodon of eukaryotic phenylalanine tRNA. May methylate the carboxyl group of leucine residues to form alpha-leucine ester residues.</text>
</comment>
<feature type="compositionally biased region" description="Low complexity" evidence="16">
    <location>
        <begin position="988"/>
        <end position="1011"/>
    </location>
</feature>
<dbReference type="Gene3D" id="2.60.120.650">
    <property type="entry name" value="Cupin"/>
    <property type="match status" value="1"/>
</dbReference>
<evidence type="ECO:0000256" key="16">
    <source>
        <dbReference type="SAM" id="MobiDB-lite"/>
    </source>
</evidence>
<dbReference type="GO" id="GO:0030488">
    <property type="term" value="P:tRNA methylation"/>
    <property type="evidence" value="ECO:0007669"/>
    <property type="project" value="TreeGrafter"/>
</dbReference>
<comment type="similarity">
    <text evidence="3">Belongs to the methyltransferase superfamily. LCMT family.</text>
</comment>
<comment type="catalytic activity">
    <reaction evidence="15">
        <text>7-[(3S)-(3-amino-3-methoxycarbonyl)propyl]wyosine(37) in tRNA(Phe) + S-adenosyl-L-methionine + CO2 = wybutosine(37) in tRNA(Phe) + S-adenosyl-L-homocysteine + 2 H(+)</text>
        <dbReference type="Rhea" id="RHEA:37119"/>
        <dbReference type="Rhea" id="RHEA-COMP:11844"/>
        <dbReference type="Rhea" id="RHEA-COMP:11847"/>
        <dbReference type="ChEBI" id="CHEBI:15378"/>
        <dbReference type="ChEBI" id="CHEBI:16526"/>
        <dbReference type="ChEBI" id="CHEBI:57856"/>
        <dbReference type="ChEBI" id="CHEBI:59789"/>
        <dbReference type="ChEBI" id="CHEBI:73544"/>
        <dbReference type="ChEBI" id="CHEBI:74275"/>
        <dbReference type="EC" id="2.3.1.231"/>
    </reaction>
</comment>
<dbReference type="InterPro" id="IPR041667">
    <property type="entry name" value="Cupin_8"/>
</dbReference>
<evidence type="ECO:0000256" key="4">
    <source>
        <dbReference type="ARBA" id="ARBA00012155"/>
    </source>
</evidence>
<dbReference type="InterPro" id="IPR007213">
    <property type="entry name" value="Ppm1/Ppm2/Tcmp"/>
</dbReference>
<evidence type="ECO:0000256" key="1">
    <source>
        <dbReference type="ARBA" id="ARBA00001806"/>
    </source>
</evidence>
<evidence type="ECO:0000256" key="15">
    <source>
        <dbReference type="ARBA" id="ARBA00049250"/>
    </source>
</evidence>
<evidence type="ECO:0000256" key="9">
    <source>
        <dbReference type="ARBA" id="ARBA00022691"/>
    </source>
</evidence>
<dbReference type="Pfam" id="PF13621">
    <property type="entry name" value="Cupin_8"/>
    <property type="match status" value="1"/>
</dbReference>
<dbReference type="GeneID" id="27349842"/>
<keyword evidence="9" id="KW-0949">S-adenosyl-L-methionine</keyword>
<dbReference type="Proteomes" id="UP000054466">
    <property type="component" value="Unassembled WGS sequence"/>
</dbReference>
<evidence type="ECO:0000256" key="2">
    <source>
        <dbReference type="ARBA" id="ARBA00004797"/>
    </source>
</evidence>
<dbReference type="EC" id="2.3.1.231" evidence="4"/>
<keyword evidence="10" id="KW-0819">tRNA processing</keyword>
<keyword evidence="8" id="KW-0808">Transferase</keyword>
<evidence type="ECO:0000313" key="18">
    <source>
        <dbReference type="EMBL" id="KIW24972.1"/>
    </source>
</evidence>
<evidence type="ECO:0000256" key="5">
    <source>
        <dbReference type="ARBA" id="ARBA00012779"/>
    </source>
</evidence>
<dbReference type="PANTHER" id="PTHR46529">
    <property type="entry name" value="TRNA WYBUTOSINE-SYNTHESIZING PROTEIN 4"/>
    <property type="match status" value="1"/>
</dbReference>
<dbReference type="Pfam" id="PF04072">
    <property type="entry name" value="LCM"/>
    <property type="match status" value="1"/>
</dbReference>
<dbReference type="SUPFAM" id="SSF53335">
    <property type="entry name" value="S-adenosyl-L-methionine-dependent methyltransferases"/>
    <property type="match status" value="1"/>
</dbReference>
<evidence type="ECO:0000256" key="14">
    <source>
        <dbReference type="ARBA" id="ARBA00030847"/>
    </source>
</evidence>
<dbReference type="SUPFAM" id="SSF117281">
    <property type="entry name" value="Kelch motif"/>
    <property type="match status" value="1"/>
</dbReference>
<evidence type="ECO:0000256" key="10">
    <source>
        <dbReference type="ARBA" id="ARBA00022694"/>
    </source>
</evidence>
<dbReference type="RefSeq" id="XP_016245188.1">
    <property type="nucleotide sequence ID" value="XM_016397997.1"/>
</dbReference>
<organism evidence="18 19">
    <name type="scientific">Cladophialophora immunda</name>
    <dbReference type="NCBI Taxonomy" id="569365"/>
    <lineage>
        <taxon>Eukaryota</taxon>
        <taxon>Fungi</taxon>
        <taxon>Dikarya</taxon>
        <taxon>Ascomycota</taxon>
        <taxon>Pezizomycotina</taxon>
        <taxon>Eurotiomycetes</taxon>
        <taxon>Chaetothyriomycetidae</taxon>
        <taxon>Chaetothyriales</taxon>
        <taxon>Herpotrichiellaceae</taxon>
        <taxon>Cladophialophora</taxon>
    </lineage>
</organism>
<dbReference type="HOGENOM" id="CLU_002761_1_0_1"/>
<dbReference type="InterPro" id="IPR029063">
    <property type="entry name" value="SAM-dependent_MTases_sf"/>
</dbReference>
<evidence type="ECO:0000256" key="3">
    <source>
        <dbReference type="ARBA" id="ARBA00010703"/>
    </source>
</evidence>
<evidence type="ECO:0000256" key="12">
    <source>
        <dbReference type="ARBA" id="ARBA00029750"/>
    </source>
</evidence>
<accession>A0A0D2AJC0</accession>
<proteinExistence type="inferred from homology"/>
<dbReference type="InterPro" id="IPR003347">
    <property type="entry name" value="JmjC_dom"/>
</dbReference>
<sequence>MRPSGSNGVGGSGSEDVLPFERNAGLIMATNNATTAFKASTERLYLPKPHFHKFFAKKVKRASPAVHRGYWLRMRAIKWVIQQFLERPSDQKKVIINFGAGYDPLPFRWLSQEAGLCSGAKFVDVDYDLVMETKRDIIMSTPELRDLLHFSGSSCGGSDPALLVDSEEYAAIGCDMRNLQRLERLLKKSVVSLDECSVLCIAEDSISFMPVSSADTLISWCSRLSKDVAFCLLEPCSPDQPDNPFTRRMTDHYTGLGTPLKSIFQYPDDRSQIQRFSNAGFAQIDYQSLWELWADPRFLSPSQRMELDHVEPFDEWEEFALWASHYCLVIAQNGVHPVLPGKLMKSRADSVSSEASDISARTSSPCNPDSEHFAYRYYDDPGELCQRHHGSAYPIPDQDAVAIFGGAGSKSCLSTSAVCRPRHLNEETPIVLPPEVGARCCHVITALNNGDNILVGGRLSPTQPLKDCWLQKGNIWYRIHDLPEGRYRHRIAPVTLPDNVFGAICFGGKVSPTKVATEVLLWEPNKGWRELRIFGKDPKPRFGPNFVCLGFNHGLLFGGMRQDGVICQGFWRWRLVIRDNAVQALRFRPSHGLDTSIGSYQYFARFGASYGFVQDYLLIIGGIARLGCIQKTYEILSLTGTFSTWHDESKEPSFRVGAVEAMCSQDCPRPFLIGHSTLRTRTGMYVILGGGADCFNYGEYFNKGIWVLYEKEAGLAADWVTVPSKASKYPPANSDSSLTAVDRRPEGVLIAPAPLTDPEDFHAAVRVSRPLLMSGLPLGSCRLHSVDFLKTTLLQNTMSEEMSTLLKGSTHVNLSLSQILEALGMSSTTFGIRSLAARPEDSSPTSPQKTHPDIGDQFEIPAQLRSVGPLMHSLQLVISKKISTKLQYSAMASIVFQLHGTRKLLLFPPCDQSKLEFPPGATTSHLDIFCDKTPLQEHIFYAPSGTSPHIVIQKPGDALFIPPFWSVASVIYIDGINDKDRRCNGAFSSSTSSEKLSSASSNGSISGSESVSDFKEKRRSQSDWVDATVNLSFRNLKRHLIAASPRHESSPELAAYEEGRRDLENVVKRFTSNVCQPAPALNGQTALKKSAASSNLMLANIPKDVARAYLQRLGKELLMQADEL</sequence>
<evidence type="ECO:0000256" key="13">
    <source>
        <dbReference type="ARBA" id="ARBA00030231"/>
    </source>
</evidence>
<evidence type="ECO:0000259" key="17">
    <source>
        <dbReference type="PROSITE" id="PS51184"/>
    </source>
</evidence>
<evidence type="ECO:0000256" key="11">
    <source>
        <dbReference type="ARBA" id="ARBA00025588"/>
    </source>
</evidence>
<dbReference type="PROSITE" id="PS51184">
    <property type="entry name" value="JMJC"/>
    <property type="match status" value="1"/>
</dbReference>
<comment type="pathway">
    <text evidence="2">tRNA modification; wybutosine-tRNA(Phe) biosynthesis.</text>
</comment>
<dbReference type="UniPathway" id="UPA00375"/>
<dbReference type="GO" id="GO:0008175">
    <property type="term" value="F:tRNA methyltransferase activity"/>
    <property type="evidence" value="ECO:0007669"/>
    <property type="project" value="TreeGrafter"/>
</dbReference>
<evidence type="ECO:0000313" key="19">
    <source>
        <dbReference type="Proteomes" id="UP000054466"/>
    </source>
</evidence>
<dbReference type="STRING" id="569365.A0A0D2AJC0"/>
<reference evidence="18 19" key="1">
    <citation type="submission" date="2015-01" db="EMBL/GenBank/DDBJ databases">
        <title>The Genome Sequence of Cladophialophora immunda CBS83496.</title>
        <authorList>
            <consortium name="The Broad Institute Genomics Platform"/>
            <person name="Cuomo C."/>
            <person name="de Hoog S."/>
            <person name="Gorbushina A."/>
            <person name="Stielow B."/>
            <person name="Teixiera M."/>
            <person name="Abouelleil A."/>
            <person name="Chapman S.B."/>
            <person name="Priest M."/>
            <person name="Young S.K."/>
            <person name="Wortman J."/>
            <person name="Nusbaum C."/>
            <person name="Birren B."/>
        </authorList>
    </citation>
    <scope>NUCLEOTIDE SEQUENCE [LARGE SCALE GENOMIC DNA]</scope>
    <source>
        <strain evidence="18 19">CBS 83496</strain>
    </source>
</reference>
<dbReference type="EMBL" id="KN847045">
    <property type="protein sequence ID" value="KIW24972.1"/>
    <property type="molecule type" value="Genomic_DNA"/>
</dbReference>
<keyword evidence="19" id="KW-1185">Reference proteome</keyword>
<dbReference type="VEuPathDB" id="FungiDB:PV07_10648"/>
<dbReference type="Pfam" id="PF13418">
    <property type="entry name" value="Beta-prop_TYW4"/>
    <property type="match status" value="1"/>
</dbReference>
<dbReference type="EC" id="2.1.1.290" evidence="5"/>
<dbReference type="InterPro" id="IPR015915">
    <property type="entry name" value="Kelch-typ_b-propeller"/>
</dbReference>
<dbReference type="OrthoDB" id="47172at2759"/>
<dbReference type="Gene3D" id="3.40.50.150">
    <property type="entry name" value="Vaccinia Virus protein VP39"/>
    <property type="match status" value="1"/>
</dbReference>